<protein>
    <recommendedName>
        <fullName evidence="3">K Homology domain-containing protein</fullName>
    </recommendedName>
</protein>
<dbReference type="GO" id="GO:0003723">
    <property type="term" value="F:RNA binding"/>
    <property type="evidence" value="ECO:0007669"/>
    <property type="project" value="UniProtKB-UniRule"/>
</dbReference>
<feature type="region of interest" description="Disordered" evidence="2">
    <location>
        <begin position="1249"/>
        <end position="1335"/>
    </location>
</feature>
<feature type="region of interest" description="Disordered" evidence="2">
    <location>
        <begin position="1119"/>
        <end position="1138"/>
    </location>
</feature>
<accession>A0A7J6PHE3</accession>
<feature type="compositionally biased region" description="Basic residues" evidence="2">
    <location>
        <begin position="1279"/>
        <end position="1288"/>
    </location>
</feature>
<dbReference type="InterPro" id="IPR004088">
    <property type="entry name" value="KH_dom_type_1"/>
</dbReference>
<dbReference type="EMBL" id="JABANP010000021">
    <property type="protein sequence ID" value="KAF4695392.1"/>
    <property type="molecule type" value="Genomic_DNA"/>
</dbReference>
<reference evidence="4 5" key="1">
    <citation type="submission" date="2020-04" db="EMBL/GenBank/DDBJ databases">
        <title>Perkinsus olseni comparative genomics.</title>
        <authorList>
            <person name="Bogema D.R."/>
        </authorList>
    </citation>
    <scope>NUCLEOTIDE SEQUENCE [LARGE SCALE GENOMIC DNA]</scope>
    <source>
        <strain evidence="4">00978-12</strain>
    </source>
</reference>
<organism evidence="4 5">
    <name type="scientific">Perkinsus olseni</name>
    <name type="common">Perkinsus atlanticus</name>
    <dbReference type="NCBI Taxonomy" id="32597"/>
    <lineage>
        <taxon>Eukaryota</taxon>
        <taxon>Sar</taxon>
        <taxon>Alveolata</taxon>
        <taxon>Perkinsozoa</taxon>
        <taxon>Perkinsea</taxon>
        <taxon>Perkinsida</taxon>
        <taxon>Perkinsidae</taxon>
        <taxon>Perkinsus</taxon>
    </lineage>
</organism>
<feature type="compositionally biased region" description="Basic and acidic residues" evidence="2">
    <location>
        <begin position="1326"/>
        <end position="1335"/>
    </location>
</feature>
<dbReference type="OrthoDB" id="10027144at2759"/>
<evidence type="ECO:0000259" key="3">
    <source>
        <dbReference type="SMART" id="SM00322"/>
    </source>
</evidence>
<proteinExistence type="predicted"/>
<evidence type="ECO:0000256" key="2">
    <source>
        <dbReference type="SAM" id="MobiDB-lite"/>
    </source>
</evidence>
<feature type="compositionally biased region" description="Basic residues" evidence="2">
    <location>
        <begin position="507"/>
        <end position="517"/>
    </location>
</feature>
<feature type="compositionally biased region" description="Basic and acidic residues" evidence="2">
    <location>
        <begin position="546"/>
        <end position="559"/>
    </location>
</feature>
<dbReference type="Proteomes" id="UP000541610">
    <property type="component" value="Unassembled WGS sequence"/>
</dbReference>
<feature type="compositionally biased region" description="Basic and acidic residues" evidence="2">
    <location>
        <begin position="312"/>
        <end position="330"/>
    </location>
</feature>
<dbReference type="Pfam" id="PF00013">
    <property type="entry name" value="KH_1"/>
    <property type="match status" value="1"/>
</dbReference>
<feature type="region of interest" description="Disordered" evidence="2">
    <location>
        <begin position="312"/>
        <end position="337"/>
    </location>
</feature>
<sequence>MSALSGRAGSVPSDEASTLDSGLLVRMQAALYESDHLQFLMRLFWETVSDAEAVGQEEYVQLNVRLQKSLLSDFQLNEAVDSARGDWSGEAHSTAGGEGRDLMDYDGLSMFLLELCTIWCPLPPTLQVECSRGSRLSRTIFYRTIYSFLATLYLSVTKSRGRLKASLTASVDGVKFLPPAFFALLTTETSAGAQKAALDSDWDGWFYHVSADHPVQEAISAAQKKAFAVTNDARALRMFGAFLKGEVNEGVTVGYSVELRGGPTRGRLKKQQSSFNRVPLKVTGSSTAAPTKRKCSIVNSPREGQLSLTVDGVKHGGGELEKPSLSESPREVGPTASRKLMRAPALADGMETRDEEMWTVARKLRDVSKTYTKLRCPRGDGHVHGPYDVVEGSLGKLESANKRGFENCSSGHLVEPSWSSMYARVQRLLRVGRRRLLRRRRRRNRAKRGEASSRRLPLKEGVSTSRLPAPTTTAGPVSTGSILAKEPPAAVAMSPAPTTPAVSSSAARRRRRRRRAHKEAVQEEEEEPKPVELTKSQLKRKKRLQRKAEAEQDEPKPIKADPSLFPPVPDFPSKAKMDAIIDATTKNKLRELEWPDFQALVNSLDQQMEDIRADLPPKPKDKRQTTLRLRQQIFELSQLSPSEEVTGMLESAQAELIPTAAHEMFRNLQHRMTLVKKELSEGQEQQREKRKQQREEAIESRRATRLGKMLREEVTDLHELELPMISTGFEDGVQARLIGLLFPPEGQPSILPRVEKSVTALLEPLYGETGLVRGVRVSANSEEALAAAVQQLKLIDVNNVVRVPIPTDVPGARRRAGDVVRKLEASDEQSLFITFGNSDIVVHGPTKGTLVKQAADEIKAAMRTPDRAQNSVSKVVTADSETLRCVMGDGAMGLRKIQSQTGCFVQARFNNQKATVTVRGPTEAKAEVSVETKDQREKLFSANALLGPRLSTIKREYRGGCRIVKDPEEKKITVLSQSQEEAEQAAKEVQKLVEEAAMSFETVPVPSSDVNVWMRSANVELLRLKNHLTRVLFKRGGGVDNENSGPRLELIGTPEAVASAKKDIPNVATNAEVTETFAVLGACSGDAKLADAVIGTLMRDRAAKLNQIGKETGTNLTLLGGSGKGSGRSPAAGGRNGARRDIRLIGSKADVVQAKRMLGQLVNDLRDATSGTETIEFEIPEDTVRLVIGAKGRTIQRIKAVTGVTSIDFDQAKEGRSNCRITGQPESAARAEEMVKAISAGERVDFTKNVEAKDSDKSAPPVLDSAGPRVLKLRDSTNKNKKAGKRNQQKPAKSDSGDDQEFPALNAVISDGLHGSSKQQEAASSPREEKAVAGA</sequence>
<dbReference type="InterPro" id="IPR004087">
    <property type="entry name" value="KH_dom"/>
</dbReference>
<feature type="domain" description="K Homology" evidence="3">
    <location>
        <begin position="1071"/>
        <end position="1163"/>
    </location>
</feature>
<dbReference type="SUPFAM" id="SSF54791">
    <property type="entry name" value="Eukaryotic type KH-domain (KH-domain type I)"/>
    <property type="match status" value="2"/>
</dbReference>
<keyword evidence="1" id="KW-0694">RNA-binding</keyword>
<feature type="compositionally biased region" description="Polar residues" evidence="2">
    <location>
        <begin position="462"/>
        <end position="481"/>
    </location>
</feature>
<dbReference type="SMART" id="SM00322">
    <property type="entry name" value="KH"/>
    <property type="match status" value="3"/>
</dbReference>
<evidence type="ECO:0000256" key="1">
    <source>
        <dbReference type="PROSITE-ProRule" id="PRU00117"/>
    </source>
</evidence>
<dbReference type="PROSITE" id="PS50084">
    <property type="entry name" value="KH_TYPE_1"/>
    <property type="match status" value="1"/>
</dbReference>
<dbReference type="Gene3D" id="3.30.1370.10">
    <property type="entry name" value="K Homology domain, type 1"/>
    <property type="match status" value="2"/>
</dbReference>
<gene>
    <name evidence="4" type="ORF">FOZ60_004883</name>
</gene>
<feature type="compositionally biased region" description="Low complexity" evidence="2">
    <location>
        <begin position="487"/>
        <end position="506"/>
    </location>
</feature>
<feature type="domain" description="K Homology" evidence="3">
    <location>
        <begin position="870"/>
        <end position="937"/>
    </location>
</feature>
<evidence type="ECO:0000313" key="5">
    <source>
        <dbReference type="Proteomes" id="UP000541610"/>
    </source>
</evidence>
<comment type="caution">
    <text evidence="4">The sequence shown here is derived from an EMBL/GenBank/DDBJ whole genome shotgun (WGS) entry which is preliminary data.</text>
</comment>
<name>A0A7J6PHE3_PEROL</name>
<dbReference type="InterPro" id="IPR036612">
    <property type="entry name" value="KH_dom_type_1_sf"/>
</dbReference>
<feature type="domain" description="K Homology" evidence="3">
    <location>
        <begin position="1171"/>
        <end position="1240"/>
    </location>
</feature>
<feature type="region of interest" description="Disordered" evidence="2">
    <location>
        <begin position="439"/>
        <end position="566"/>
    </location>
</feature>
<evidence type="ECO:0000313" key="4">
    <source>
        <dbReference type="EMBL" id="KAF4695392.1"/>
    </source>
</evidence>
<feature type="region of interest" description="Disordered" evidence="2">
    <location>
        <begin position="679"/>
        <end position="700"/>
    </location>
</feature>